<dbReference type="Proteomes" id="UP000198785">
    <property type="component" value="Unassembled WGS sequence"/>
</dbReference>
<keyword evidence="2" id="KW-1185">Reference proteome</keyword>
<dbReference type="RefSeq" id="WP_170292239.1">
    <property type="nucleotide sequence ID" value="NZ_FOZZ01000002.1"/>
</dbReference>
<protein>
    <submittedName>
        <fullName evidence="1">Uncharacterized protein</fullName>
    </submittedName>
</protein>
<accession>A0A1I6QGN9</accession>
<gene>
    <name evidence="1" type="ORF">SAMN05660206_102335</name>
</gene>
<proteinExistence type="predicted"/>
<evidence type="ECO:0000313" key="1">
    <source>
        <dbReference type="EMBL" id="SFS51659.1"/>
    </source>
</evidence>
<dbReference type="AlphaFoldDB" id="A0A1I6QGN9"/>
<reference evidence="1 2" key="1">
    <citation type="submission" date="2016-10" db="EMBL/GenBank/DDBJ databases">
        <authorList>
            <person name="de Groot N.N."/>
        </authorList>
    </citation>
    <scope>NUCLEOTIDE SEQUENCE [LARGE SCALE GENOMIC DNA]</scope>
    <source>
        <strain evidence="1 2">DSM 22789</strain>
    </source>
</reference>
<name>A0A1I6QGN9_9SPHI</name>
<evidence type="ECO:0000313" key="2">
    <source>
        <dbReference type="Proteomes" id="UP000198785"/>
    </source>
</evidence>
<dbReference type="EMBL" id="FOZZ01000002">
    <property type="protein sequence ID" value="SFS51659.1"/>
    <property type="molecule type" value="Genomic_DNA"/>
</dbReference>
<sequence length="53" mass="6085">MEKEKANDLTPERVVQILKKKGTEVDLEEAKTILEFVKKIADIAVNQYLRGKL</sequence>
<organism evidence="1 2">
    <name type="scientific">Sphingobacterium wenxiniae</name>
    <dbReference type="NCBI Taxonomy" id="683125"/>
    <lineage>
        <taxon>Bacteria</taxon>
        <taxon>Pseudomonadati</taxon>
        <taxon>Bacteroidota</taxon>
        <taxon>Sphingobacteriia</taxon>
        <taxon>Sphingobacteriales</taxon>
        <taxon>Sphingobacteriaceae</taxon>
        <taxon>Sphingobacterium</taxon>
    </lineage>
</organism>